<dbReference type="EMBL" id="SOAU01000001">
    <property type="protein sequence ID" value="TDT14792.1"/>
    <property type="molecule type" value="Genomic_DNA"/>
</dbReference>
<dbReference type="Gene3D" id="3.30.530.20">
    <property type="match status" value="1"/>
</dbReference>
<evidence type="ECO:0000313" key="1">
    <source>
        <dbReference type="EMBL" id="TDT14792.1"/>
    </source>
</evidence>
<dbReference type="CDD" id="cd07821">
    <property type="entry name" value="PYR_PYL_RCAR_like"/>
    <property type="match status" value="1"/>
</dbReference>
<evidence type="ECO:0000313" key="2">
    <source>
        <dbReference type="Proteomes" id="UP000294558"/>
    </source>
</evidence>
<protein>
    <submittedName>
        <fullName evidence="1">Uncharacterized protein YndB with AHSA1/START domain</fullName>
    </submittedName>
</protein>
<sequence length="155" mass="16913">MAQLTERPADWVSTAPVVVENSRPIAAPVETVWERIADHETWPEWFTDLSSVAVTFGAEGVGGGRDVKVPGMTVKERFTAWEPPHRFAFTLFEGPRIMTSMAESVVLAPDGDGCTITYTQGIEPAKGFGWLVKLAAKRLDGQQRAALDELAALVE</sequence>
<comment type="caution">
    <text evidence="1">The sequence shown here is derived from an EMBL/GenBank/DDBJ whole genome shotgun (WGS) entry which is preliminary data.</text>
</comment>
<proteinExistence type="predicted"/>
<organism evidence="1 2">
    <name type="scientific">Ilumatobacter fluminis</name>
    <dbReference type="NCBI Taxonomy" id="467091"/>
    <lineage>
        <taxon>Bacteria</taxon>
        <taxon>Bacillati</taxon>
        <taxon>Actinomycetota</taxon>
        <taxon>Acidimicrobiia</taxon>
        <taxon>Acidimicrobiales</taxon>
        <taxon>Ilumatobacteraceae</taxon>
        <taxon>Ilumatobacter</taxon>
    </lineage>
</organism>
<dbReference type="InterPro" id="IPR019587">
    <property type="entry name" value="Polyketide_cyclase/dehydratase"/>
</dbReference>
<dbReference type="InterPro" id="IPR023393">
    <property type="entry name" value="START-like_dom_sf"/>
</dbReference>
<name>A0A4R7HV31_9ACTN</name>
<dbReference type="AlphaFoldDB" id="A0A4R7HV31"/>
<dbReference type="Proteomes" id="UP000294558">
    <property type="component" value="Unassembled WGS sequence"/>
</dbReference>
<keyword evidence="2" id="KW-1185">Reference proteome</keyword>
<gene>
    <name evidence="1" type="ORF">BDK89_0349</name>
</gene>
<accession>A0A4R7HV31</accession>
<dbReference type="Pfam" id="PF10604">
    <property type="entry name" value="Polyketide_cyc2"/>
    <property type="match status" value="1"/>
</dbReference>
<dbReference type="RefSeq" id="WP_133867307.1">
    <property type="nucleotide sequence ID" value="NZ_SOAU01000001.1"/>
</dbReference>
<reference evidence="1 2" key="1">
    <citation type="submission" date="2019-03" db="EMBL/GenBank/DDBJ databases">
        <title>Sequencing the genomes of 1000 actinobacteria strains.</title>
        <authorList>
            <person name="Klenk H.-P."/>
        </authorList>
    </citation>
    <scope>NUCLEOTIDE SEQUENCE [LARGE SCALE GENOMIC DNA]</scope>
    <source>
        <strain evidence="1 2">DSM 18936</strain>
    </source>
</reference>
<dbReference type="SUPFAM" id="SSF55961">
    <property type="entry name" value="Bet v1-like"/>
    <property type="match status" value="1"/>
</dbReference>
<dbReference type="OrthoDB" id="581838at2"/>